<dbReference type="InterPro" id="IPR011009">
    <property type="entry name" value="Kinase-like_dom_sf"/>
</dbReference>
<dbReference type="EMBL" id="CP004387">
    <property type="protein sequence ID" value="AJD47671.1"/>
    <property type="molecule type" value="Genomic_DNA"/>
</dbReference>
<dbReference type="STRING" id="391936.S7S_06275"/>
<organism evidence="2 3">
    <name type="scientific">Isoalcanivorax pacificus W11-5</name>
    <dbReference type="NCBI Taxonomy" id="391936"/>
    <lineage>
        <taxon>Bacteria</taxon>
        <taxon>Pseudomonadati</taxon>
        <taxon>Pseudomonadota</taxon>
        <taxon>Gammaproteobacteria</taxon>
        <taxon>Oceanospirillales</taxon>
        <taxon>Alcanivoracaceae</taxon>
        <taxon>Isoalcanivorax</taxon>
    </lineage>
</organism>
<sequence length="423" mass="47519">MSAMTAPTTASTPRLLWHARARYGRVLITGRRIQQALWQHRELLRHRDEQVLDPLHDDVARALAELCRRNGGAWIKFAQFLSCRPDLLPPAYIDAFSTLREDAPAAHFDDVQPWLEELLGKDWASSFSAFNIIPVASASIAQVHRARLTDGTEVAVKLQLPRVQAEFSQDAAALRALTRVIAPLLRELDLRQIVNQLILTTERELDFSEELRHLLAFAALPHAAGIRVPKAYPALSSERLLVTEWIPGQSLSQVLEQDPARARPMLERLMDSTLRQVLEFGFFHADPHPGNFIVTPDNELAVLDFGAVEHLTRSERQHYTALLMRLLGLRDDPLLPLFEAAGFQGLDEERLTRLSAALVRAHQTDSTLVENLRALLDEFRRLHLVIPDSFVAMVRVLVVIGGLTTRHQVPFRWPVGLTPGSGG</sequence>
<evidence type="ECO:0000259" key="1">
    <source>
        <dbReference type="Pfam" id="PF03109"/>
    </source>
</evidence>
<proteinExistence type="predicted"/>
<dbReference type="SUPFAM" id="SSF56112">
    <property type="entry name" value="Protein kinase-like (PK-like)"/>
    <property type="match status" value="1"/>
</dbReference>
<dbReference type="Proteomes" id="UP000006764">
    <property type="component" value="Chromosome"/>
</dbReference>
<dbReference type="Pfam" id="PF03109">
    <property type="entry name" value="ABC1"/>
    <property type="match status" value="1"/>
</dbReference>
<protein>
    <submittedName>
        <fullName evidence="2">Protein kinase</fullName>
    </submittedName>
</protein>
<dbReference type="HOGENOM" id="CLU_006533_0_2_6"/>
<dbReference type="PANTHER" id="PTHR43173">
    <property type="entry name" value="ABC1 FAMILY PROTEIN"/>
    <property type="match status" value="1"/>
</dbReference>
<dbReference type="OrthoDB" id="9795390at2"/>
<keyword evidence="2" id="KW-0418">Kinase</keyword>
<reference evidence="2 3" key="1">
    <citation type="journal article" date="2012" name="J. Bacteriol.">
        <title>Genome sequence of an alkane-degrading bacterium, Alcanivorax pacificus type strain W11-5, isolated from deep sea sediment.</title>
        <authorList>
            <person name="Lai Q."/>
            <person name="Shao Z."/>
        </authorList>
    </citation>
    <scope>NUCLEOTIDE SEQUENCE [LARGE SCALE GENOMIC DNA]</scope>
    <source>
        <strain evidence="2 3">W11-5</strain>
    </source>
</reference>
<feature type="domain" description="ABC1 atypical kinase-like" evidence="1">
    <location>
        <begin position="99"/>
        <end position="327"/>
    </location>
</feature>
<keyword evidence="2" id="KW-0808">Transferase</keyword>
<dbReference type="Gene3D" id="1.10.510.10">
    <property type="entry name" value="Transferase(Phosphotransferase) domain 1"/>
    <property type="match status" value="1"/>
</dbReference>
<dbReference type="PANTHER" id="PTHR43173:SF19">
    <property type="entry name" value="AARF DOMAIN-CONTAINING PROTEIN KINASE 1"/>
    <property type="match status" value="1"/>
</dbReference>
<evidence type="ECO:0000313" key="2">
    <source>
        <dbReference type="EMBL" id="AJD47671.1"/>
    </source>
</evidence>
<dbReference type="KEGG" id="apac:S7S_06275"/>
<accession>A0A0B4XKP3</accession>
<dbReference type="RefSeq" id="WP_008739789.1">
    <property type="nucleotide sequence ID" value="NZ_CP004387.1"/>
</dbReference>
<evidence type="ECO:0000313" key="3">
    <source>
        <dbReference type="Proteomes" id="UP000006764"/>
    </source>
</evidence>
<dbReference type="AlphaFoldDB" id="A0A0B4XKP3"/>
<dbReference type="GO" id="GO:0016301">
    <property type="term" value="F:kinase activity"/>
    <property type="evidence" value="ECO:0007669"/>
    <property type="project" value="UniProtKB-KW"/>
</dbReference>
<dbReference type="InterPro" id="IPR004147">
    <property type="entry name" value="ABC1_dom"/>
</dbReference>
<keyword evidence="3" id="KW-1185">Reference proteome</keyword>
<dbReference type="InterPro" id="IPR051130">
    <property type="entry name" value="Mito_struct-func_regulator"/>
</dbReference>
<dbReference type="CDD" id="cd05121">
    <property type="entry name" value="ABC1_ADCK3-like"/>
    <property type="match status" value="1"/>
</dbReference>
<name>A0A0B4XKP3_9GAMM</name>
<gene>
    <name evidence="2" type="ORF">S7S_06275</name>
</gene>